<protein>
    <submittedName>
        <fullName evidence="2">DUF998 domain-containing protein</fullName>
    </submittedName>
</protein>
<feature type="transmembrane region" description="Helical" evidence="1">
    <location>
        <begin position="86"/>
        <end position="104"/>
    </location>
</feature>
<keyword evidence="3" id="KW-1185">Reference proteome</keyword>
<organism evidence="2 3">
    <name type="scientific">Christiangramia crocea</name>
    <dbReference type="NCBI Taxonomy" id="2904124"/>
    <lineage>
        <taxon>Bacteria</taxon>
        <taxon>Pseudomonadati</taxon>
        <taxon>Bacteroidota</taxon>
        <taxon>Flavobacteriia</taxon>
        <taxon>Flavobacteriales</taxon>
        <taxon>Flavobacteriaceae</taxon>
        <taxon>Christiangramia</taxon>
    </lineage>
</organism>
<feature type="transmembrane region" description="Helical" evidence="1">
    <location>
        <begin position="124"/>
        <end position="143"/>
    </location>
</feature>
<dbReference type="RefSeq" id="WP_240096800.1">
    <property type="nucleotide sequence ID" value="NZ_JAJSON010000013.1"/>
</dbReference>
<feature type="transmembrane region" description="Helical" evidence="1">
    <location>
        <begin position="57"/>
        <end position="79"/>
    </location>
</feature>
<keyword evidence="1" id="KW-0812">Transmembrane</keyword>
<dbReference type="Pfam" id="PF06197">
    <property type="entry name" value="DUF998"/>
    <property type="match status" value="1"/>
</dbReference>
<keyword evidence="1" id="KW-1133">Transmembrane helix</keyword>
<feature type="transmembrane region" description="Helical" evidence="1">
    <location>
        <begin position="9"/>
        <end position="31"/>
    </location>
</feature>
<dbReference type="InterPro" id="IPR009339">
    <property type="entry name" value="DUF998"/>
</dbReference>
<gene>
    <name evidence="2" type="ORF">LU635_04900</name>
</gene>
<evidence type="ECO:0000256" key="1">
    <source>
        <dbReference type="SAM" id="Phobius"/>
    </source>
</evidence>
<keyword evidence="1" id="KW-0472">Membrane</keyword>
<evidence type="ECO:0000313" key="3">
    <source>
        <dbReference type="Proteomes" id="UP001139344"/>
    </source>
</evidence>
<proteinExistence type="predicted"/>
<accession>A0A9X2A7M8</accession>
<dbReference type="EMBL" id="JAJSON010000013">
    <property type="protein sequence ID" value="MCG9970968.1"/>
    <property type="molecule type" value="Genomic_DNA"/>
</dbReference>
<reference evidence="2" key="1">
    <citation type="submission" date="2021-12" db="EMBL/GenBank/DDBJ databases">
        <title>Description of Gramella crocea sp. nov., a new bacterium isolated from activated sludge.</title>
        <authorList>
            <person name="Zhang X."/>
        </authorList>
    </citation>
    <scope>NUCLEOTIDE SEQUENCE</scope>
    <source>
        <strain evidence="2">YB25</strain>
    </source>
</reference>
<feature type="transmembrane region" description="Helical" evidence="1">
    <location>
        <begin position="186"/>
        <end position="203"/>
    </location>
</feature>
<feature type="transmembrane region" description="Helical" evidence="1">
    <location>
        <begin position="155"/>
        <end position="174"/>
    </location>
</feature>
<comment type="caution">
    <text evidence="2">The sequence shown here is derived from an EMBL/GenBank/DDBJ whole genome shotgun (WGS) entry which is preliminary data.</text>
</comment>
<dbReference type="Proteomes" id="UP001139344">
    <property type="component" value="Unassembled WGS sequence"/>
</dbReference>
<dbReference type="AlphaFoldDB" id="A0A9X2A7M8"/>
<sequence length="214" mass="23288">MKSNAIRYLALGGVTGSVLFTSITIICASLQRDYDHLDNFISELGATGASTESLMNYLGFIPSGICFALFGLALLLTVSRGLVSRFGSVLFMVFGIGMALAGMFSCDAGCPPVGSMESGIHDGVSAIAFMSAILGTILLGFSFRKVKELYSISLYSIMTGFVALILMLVMISTFESKDLTGLWQRLFLFTIFLWTIITGLKIYKNFERLRTIPE</sequence>
<name>A0A9X2A7M8_9FLAO</name>
<evidence type="ECO:0000313" key="2">
    <source>
        <dbReference type="EMBL" id="MCG9970968.1"/>
    </source>
</evidence>